<gene>
    <name evidence="3" type="ORF">Poly41_08770</name>
</gene>
<name>A0A5C6E140_9BACT</name>
<reference evidence="3 4" key="1">
    <citation type="submission" date="2019-02" db="EMBL/GenBank/DDBJ databases">
        <title>Deep-cultivation of Planctomycetes and their phenomic and genomic characterization uncovers novel biology.</title>
        <authorList>
            <person name="Wiegand S."/>
            <person name="Jogler M."/>
            <person name="Boedeker C."/>
            <person name="Pinto D."/>
            <person name="Vollmers J."/>
            <person name="Rivas-Marin E."/>
            <person name="Kohn T."/>
            <person name="Peeters S.H."/>
            <person name="Heuer A."/>
            <person name="Rast P."/>
            <person name="Oberbeckmann S."/>
            <person name="Bunk B."/>
            <person name="Jeske O."/>
            <person name="Meyerdierks A."/>
            <person name="Storesund J.E."/>
            <person name="Kallscheuer N."/>
            <person name="Luecker S."/>
            <person name="Lage O.M."/>
            <person name="Pohl T."/>
            <person name="Merkel B.J."/>
            <person name="Hornburger P."/>
            <person name="Mueller R.-W."/>
            <person name="Bruemmer F."/>
            <person name="Labrenz M."/>
            <person name="Spormann A.M."/>
            <person name="Op Den Camp H."/>
            <person name="Overmann J."/>
            <person name="Amann R."/>
            <person name="Jetten M.S.M."/>
            <person name="Mascher T."/>
            <person name="Medema M.H."/>
            <person name="Devos D.P."/>
            <person name="Kaster A.-K."/>
            <person name="Ovreas L."/>
            <person name="Rohde M."/>
            <person name="Galperin M.Y."/>
            <person name="Jogler C."/>
        </authorList>
    </citation>
    <scope>NUCLEOTIDE SEQUENCE [LARGE SCALE GENOMIC DNA]</scope>
    <source>
        <strain evidence="3 4">Poly41</strain>
    </source>
</reference>
<dbReference type="OrthoDB" id="284580at2"/>
<keyword evidence="2" id="KW-0732">Signal</keyword>
<evidence type="ECO:0008006" key="5">
    <source>
        <dbReference type="Google" id="ProtNLM"/>
    </source>
</evidence>
<dbReference type="PROSITE" id="PS51257">
    <property type="entry name" value="PROKAR_LIPOPROTEIN"/>
    <property type="match status" value="1"/>
</dbReference>
<evidence type="ECO:0000313" key="3">
    <source>
        <dbReference type="EMBL" id="TWU42580.1"/>
    </source>
</evidence>
<comment type="caution">
    <text evidence="3">The sequence shown here is derived from an EMBL/GenBank/DDBJ whole genome shotgun (WGS) entry which is preliminary data.</text>
</comment>
<dbReference type="EMBL" id="SJPV01000001">
    <property type="protein sequence ID" value="TWU42580.1"/>
    <property type="molecule type" value="Genomic_DNA"/>
</dbReference>
<dbReference type="Proteomes" id="UP000319143">
    <property type="component" value="Unassembled WGS sequence"/>
</dbReference>
<keyword evidence="4" id="KW-1185">Reference proteome</keyword>
<evidence type="ECO:0000256" key="1">
    <source>
        <dbReference type="SAM" id="MobiDB-lite"/>
    </source>
</evidence>
<organism evidence="3 4">
    <name type="scientific">Novipirellula artificiosorum</name>
    <dbReference type="NCBI Taxonomy" id="2528016"/>
    <lineage>
        <taxon>Bacteria</taxon>
        <taxon>Pseudomonadati</taxon>
        <taxon>Planctomycetota</taxon>
        <taxon>Planctomycetia</taxon>
        <taxon>Pirellulales</taxon>
        <taxon>Pirellulaceae</taxon>
        <taxon>Novipirellula</taxon>
    </lineage>
</organism>
<evidence type="ECO:0000313" key="4">
    <source>
        <dbReference type="Proteomes" id="UP000319143"/>
    </source>
</evidence>
<evidence type="ECO:0000256" key="2">
    <source>
        <dbReference type="SAM" id="SignalP"/>
    </source>
</evidence>
<feature type="region of interest" description="Disordered" evidence="1">
    <location>
        <begin position="47"/>
        <end position="66"/>
    </location>
</feature>
<dbReference type="AlphaFoldDB" id="A0A5C6E140"/>
<feature type="chain" id="PRO_5022923571" description="Secreted protein" evidence="2">
    <location>
        <begin position="23"/>
        <end position="66"/>
    </location>
</feature>
<accession>A0A5C6E140</accession>
<proteinExistence type="predicted"/>
<sequence precursor="true">MMKTISLSLLMILSSITMTSLTGCGSDSKPASITEGVELSEIEAYEKAQREMEAESATGLEEASRP</sequence>
<feature type="signal peptide" evidence="2">
    <location>
        <begin position="1"/>
        <end position="22"/>
    </location>
</feature>
<dbReference type="RefSeq" id="WP_146524609.1">
    <property type="nucleotide sequence ID" value="NZ_SJPV01000001.1"/>
</dbReference>
<protein>
    <recommendedName>
        <fullName evidence="5">Secreted protein</fullName>
    </recommendedName>
</protein>